<proteinExistence type="predicted"/>
<evidence type="ECO:0000313" key="1">
    <source>
        <dbReference type="EMBL" id="EKE80621.1"/>
    </source>
</evidence>
<dbReference type="PANTHER" id="PTHR47017">
    <property type="entry name" value="ACYL-COA"/>
    <property type="match status" value="1"/>
</dbReference>
<dbReference type="AlphaFoldDB" id="K2JBJ7"/>
<dbReference type="eggNOG" id="COG3146">
    <property type="taxonomic scope" value="Bacteria"/>
</dbReference>
<dbReference type="PATRIC" id="fig|740709.3.peg.2364"/>
<dbReference type="STRING" id="740709.A10D4_11701"/>
<comment type="caution">
    <text evidence="1">The sequence shown here is derived from an EMBL/GenBank/DDBJ whole genome shotgun (WGS) entry which is preliminary data.</text>
</comment>
<dbReference type="RefSeq" id="WP_008489722.1">
    <property type="nucleotide sequence ID" value="NZ_AMRG01000017.1"/>
</dbReference>
<keyword evidence="2" id="KW-1185">Reference proteome</keyword>
<sequence length="384" mass="44966">MKALNAQWIDNIAAVSEDRWQSLLSSDYPFIQHAFLAALEAGNSCCAEQGWQPQHLLIWQQERLVAAVPGYEKSHSMGEYFFDWAIAEAYQQCHLDYYPKWVAAIPFTPVTGPRILTATDINSEQVTTAINQAIQQRMQERAWSNAQILYPSQQQSDQWRDQQQWWQRYDIQFLWHNRGYRDFAEFLAACTSRKRKQIRKERRAVIAQGIDMRCLQGSQLDDDFWQRFEYCYRLTYLKRSGHGGYLTAATWQLWRRHMADSLVAFAAYHDQQMVAAALCFRSSSTLYGRYWGCLNEFDFLHFEACYYAGIDYCIAHGLREFDAGAQGEHKLQRGFEPVLRYANYRFANTPLAPAIADFCQREQQHVLDYQQQAQAQLPFRQVNS</sequence>
<dbReference type="Gene3D" id="3.40.630.30">
    <property type="match status" value="1"/>
</dbReference>
<dbReference type="SUPFAM" id="SSF55729">
    <property type="entry name" value="Acyl-CoA N-acyltransferases (Nat)"/>
    <property type="match status" value="1"/>
</dbReference>
<evidence type="ECO:0000313" key="2">
    <source>
        <dbReference type="Proteomes" id="UP000014115"/>
    </source>
</evidence>
<accession>K2JBJ7</accession>
<reference evidence="1 2" key="1">
    <citation type="journal article" date="2012" name="J. Bacteriol.">
        <title>Genome Sequence of Idiomarina xiamenensis Type Strain 10-D-4.</title>
        <authorList>
            <person name="Lai Q."/>
            <person name="Wang L."/>
            <person name="Wang W."/>
            <person name="Shao Z."/>
        </authorList>
    </citation>
    <scope>NUCLEOTIDE SEQUENCE [LARGE SCALE GENOMIC DNA]</scope>
    <source>
        <strain evidence="1 2">10-D-4</strain>
    </source>
</reference>
<dbReference type="OrthoDB" id="9776898at2"/>
<dbReference type="InterPro" id="IPR016181">
    <property type="entry name" value="Acyl_CoA_acyltransferase"/>
</dbReference>
<evidence type="ECO:0008006" key="3">
    <source>
        <dbReference type="Google" id="ProtNLM"/>
    </source>
</evidence>
<name>K2JBJ7_9GAMM</name>
<dbReference type="Proteomes" id="UP000014115">
    <property type="component" value="Unassembled WGS sequence"/>
</dbReference>
<gene>
    <name evidence="1" type="ORF">A10D4_11701</name>
</gene>
<dbReference type="InterPro" id="IPR007434">
    <property type="entry name" value="FemAB-like"/>
</dbReference>
<protein>
    <recommendedName>
        <fullName evidence="3">GNAT family N-acetyltransferase</fullName>
    </recommendedName>
</protein>
<dbReference type="PANTHER" id="PTHR47017:SF1">
    <property type="entry name" value="ACYL-COA"/>
    <property type="match status" value="1"/>
</dbReference>
<organism evidence="1 2">
    <name type="scientific">Idiomarina xiamenensis 10-D-4</name>
    <dbReference type="NCBI Taxonomy" id="740709"/>
    <lineage>
        <taxon>Bacteria</taxon>
        <taxon>Pseudomonadati</taxon>
        <taxon>Pseudomonadota</taxon>
        <taxon>Gammaproteobacteria</taxon>
        <taxon>Alteromonadales</taxon>
        <taxon>Idiomarinaceae</taxon>
        <taxon>Idiomarina</taxon>
    </lineage>
</organism>
<dbReference type="EMBL" id="AMRG01000017">
    <property type="protein sequence ID" value="EKE80621.1"/>
    <property type="molecule type" value="Genomic_DNA"/>
</dbReference>
<dbReference type="Pfam" id="PF04339">
    <property type="entry name" value="FemAB_like"/>
    <property type="match status" value="1"/>
</dbReference>